<dbReference type="OrthoDB" id="9797415at2"/>
<evidence type="ECO:0000313" key="1">
    <source>
        <dbReference type="EMBL" id="ABM09888.1"/>
    </source>
</evidence>
<dbReference type="Gene3D" id="3.40.50.1000">
    <property type="entry name" value="HAD superfamily/HAD-like"/>
    <property type="match status" value="1"/>
</dbReference>
<dbReference type="InterPro" id="IPR052898">
    <property type="entry name" value="ACAD10-like"/>
</dbReference>
<dbReference type="InterPro" id="IPR023214">
    <property type="entry name" value="HAD_sf"/>
</dbReference>
<dbReference type="HOGENOM" id="CLU_045011_9_4_11"/>
<dbReference type="STRING" id="290340.AAur_3375"/>
<dbReference type="Proteomes" id="UP000000637">
    <property type="component" value="Chromosome"/>
</dbReference>
<sequence length="214" mass="23714">MPSQIPESIHTIVYDFGGVVTAPLITGILSLSQRIDREVESIVASMSAPIERGSLGPLAALEAGDLTETEAVSIFCKRLELTPRDLHGDETFGEVWLRTLGIDQATLTQAQALKRAGYRTGLATNNVNEWRSIWLGLIDPHLFDFIVDSSEVRLRKPTMEFYLELARRVNGTQGVLVLDDEPVNIQTADRAGFGTLLWGPDSTRSRRDLERLLP</sequence>
<accession>A1RA09</accession>
<organism evidence="1 2">
    <name type="scientific">Paenarthrobacter aurescens (strain TC1)</name>
    <dbReference type="NCBI Taxonomy" id="290340"/>
    <lineage>
        <taxon>Bacteria</taxon>
        <taxon>Bacillati</taxon>
        <taxon>Actinomycetota</taxon>
        <taxon>Actinomycetes</taxon>
        <taxon>Micrococcales</taxon>
        <taxon>Micrococcaceae</taxon>
        <taxon>Paenarthrobacter</taxon>
    </lineage>
</organism>
<keyword evidence="2" id="KW-1185">Reference proteome</keyword>
<name>A1RA09_PAEAT</name>
<dbReference type="Gene3D" id="1.10.150.240">
    <property type="entry name" value="Putative phosphatase, domain 2"/>
    <property type="match status" value="1"/>
</dbReference>
<gene>
    <name evidence="1" type="ordered locus">AAur_3375</name>
</gene>
<dbReference type="Pfam" id="PF00702">
    <property type="entry name" value="Hydrolase"/>
    <property type="match status" value="1"/>
</dbReference>
<keyword evidence="1" id="KW-0378">Hydrolase</keyword>
<protein>
    <submittedName>
        <fullName evidence="1">Hydrolase</fullName>
    </submittedName>
</protein>
<dbReference type="SUPFAM" id="SSF56784">
    <property type="entry name" value="HAD-like"/>
    <property type="match status" value="1"/>
</dbReference>
<dbReference type="RefSeq" id="WP_011775997.1">
    <property type="nucleotide sequence ID" value="NC_008711.1"/>
</dbReference>
<dbReference type="KEGG" id="aau:AAur_3375"/>
<dbReference type="PANTHER" id="PTHR47829:SF1">
    <property type="entry name" value="HAD FAMILY PHOSPHATASE"/>
    <property type="match status" value="1"/>
</dbReference>
<dbReference type="AlphaFoldDB" id="A1RA09"/>
<proteinExistence type="predicted"/>
<dbReference type="eggNOG" id="COG1011">
    <property type="taxonomic scope" value="Bacteria"/>
</dbReference>
<dbReference type="EMBL" id="CP000474">
    <property type="protein sequence ID" value="ABM09888.1"/>
    <property type="molecule type" value="Genomic_DNA"/>
</dbReference>
<dbReference type="PANTHER" id="PTHR47829">
    <property type="entry name" value="HYDROLASE, PUTATIVE (AFU_ORTHOLOGUE AFUA_1G12880)-RELATED"/>
    <property type="match status" value="1"/>
</dbReference>
<evidence type="ECO:0000313" key="2">
    <source>
        <dbReference type="Proteomes" id="UP000000637"/>
    </source>
</evidence>
<dbReference type="InterPro" id="IPR006439">
    <property type="entry name" value="HAD-SF_hydro_IA"/>
</dbReference>
<dbReference type="InterPro" id="IPR036412">
    <property type="entry name" value="HAD-like_sf"/>
</dbReference>
<dbReference type="PRINTS" id="PR00413">
    <property type="entry name" value="HADHALOGNASE"/>
</dbReference>
<reference evidence="1 2" key="1">
    <citation type="journal article" date="2006" name="PLoS Genet.">
        <title>Secrets of soil survival revealed by the genome sequence of Arthrobacter aurescens TC1.</title>
        <authorList>
            <person name="Mongodin E.F."/>
            <person name="Shapir N."/>
            <person name="Daugherty S.C."/>
            <person name="DeBoy R.T."/>
            <person name="Emerson J.B."/>
            <person name="Shvartzbeyn A."/>
            <person name="Radune D."/>
            <person name="Vamathevan J."/>
            <person name="Riggs F."/>
            <person name="Grinberg V."/>
            <person name="Khouri H."/>
            <person name="Wackett L.P."/>
            <person name="Nelson K.E."/>
            <person name="Sadowsky M.J."/>
        </authorList>
    </citation>
    <scope>NUCLEOTIDE SEQUENCE [LARGE SCALE GENOMIC DNA]</scope>
    <source>
        <strain evidence="1 2">TC1</strain>
    </source>
</reference>
<dbReference type="GO" id="GO:0016787">
    <property type="term" value="F:hydrolase activity"/>
    <property type="evidence" value="ECO:0007669"/>
    <property type="project" value="UniProtKB-KW"/>
</dbReference>
<dbReference type="InterPro" id="IPR023198">
    <property type="entry name" value="PGP-like_dom2"/>
</dbReference>